<keyword evidence="5" id="KW-0029">Amino-acid transport</keyword>
<keyword evidence="11" id="KW-1185">Reference proteome</keyword>
<comment type="similarity">
    <text evidence="2 9">Belongs to the sideroflexin family.</text>
</comment>
<dbReference type="Pfam" id="PF03820">
    <property type="entry name" value="SFXNs"/>
    <property type="match status" value="1"/>
</dbReference>
<evidence type="ECO:0000313" key="10">
    <source>
        <dbReference type="EMBL" id="OWF55044.1"/>
    </source>
</evidence>
<organism evidence="10 11">
    <name type="scientific">Mizuhopecten yessoensis</name>
    <name type="common">Japanese scallop</name>
    <name type="synonym">Patinopecten yessoensis</name>
    <dbReference type="NCBI Taxonomy" id="6573"/>
    <lineage>
        <taxon>Eukaryota</taxon>
        <taxon>Metazoa</taxon>
        <taxon>Spiralia</taxon>
        <taxon>Lophotrochozoa</taxon>
        <taxon>Mollusca</taxon>
        <taxon>Bivalvia</taxon>
        <taxon>Autobranchia</taxon>
        <taxon>Pteriomorphia</taxon>
        <taxon>Pectinida</taxon>
        <taxon>Pectinoidea</taxon>
        <taxon>Pectinidae</taxon>
        <taxon>Mizuhopecten</taxon>
    </lineage>
</organism>
<comment type="caution">
    <text evidence="10">The sequence shown here is derived from an EMBL/GenBank/DDBJ whole genome shotgun (WGS) entry which is preliminary data.</text>
</comment>
<keyword evidence="4 9" id="KW-0812">Transmembrane</keyword>
<feature type="transmembrane region" description="Helical" evidence="9">
    <location>
        <begin position="173"/>
        <end position="193"/>
    </location>
</feature>
<dbReference type="PANTHER" id="PTHR11153:SF8">
    <property type="entry name" value="SIDEROFLEXIN-1"/>
    <property type="match status" value="1"/>
</dbReference>
<evidence type="ECO:0000256" key="4">
    <source>
        <dbReference type="ARBA" id="ARBA00022692"/>
    </source>
</evidence>
<keyword evidence="3" id="KW-0813">Transport</keyword>
<name>A0A210R275_MIZYE</name>
<evidence type="ECO:0000256" key="2">
    <source>
        <dbReference type="ARBA" id="ARBA00005974"/>
    </source>
</evidence>
<keyword evidence="8 9" id="KW-0472">Membrane</keyword>
<proteinExistence type="inferred from homology"/>
<dbReference type="PANTHER" id="PTHR11153">
    <property type="entry name" value="SIDEROFLEXIN"/>
    <property type="match status" value="1"/>
</dbReference>
<evidence type="ECO:0000256" key="6">
    <source>
        <dbReference type="ARBA" id="ARBA00022989"/>
    </source>
</evidence>
<accession>A0A210R275</accession>
<feature type="transmembrane region" description="Helical" evidence="9">
    <location>
        <begin position="224"/>
        <end position="246"/>
    </location>
</feature>
<dbReference type="GO" id="GO:0005743">
    <property type="term" value="C:mitochondrial inner membrane"/>
    <property type="evidence" value="ECO:0007669"/>
    <property type="project" value="TreeGrafter"/>
</dbReference>
<dbReference type="NCBIfam" id="TIGR00798">
    <property type="entry name" value="mtc"/>
    <property type="match status" value="1"/>
</dbReference>
<dbReference type="EMBL" id="NEDP02000770">
    <property type="protein sequence ID" value="OWF55044.1"/>
    <property type="molecule type" value="Genomic_DNA"/>
</dbReference>
<sequence length="321" mass="35796">MSIEQPRVNISEPRYDQNTYGGRARHFFITTNPLNLLATNQQLEHAKSIVVRYRNGERINGLTENDLWRAKHLYDSAFHPVTNEKMVLFGRMSSQVPMNMSITGCMLAFHKTTPAIIFWQWMNQSYNSVVNYSNKAGSNVSDRQLAMSYVLGTSGAVGTALWIKSLVKNLGPMVARFVPFAAVAAANCINIPCMRSRELMEGIALMDQDRNDLDLTSKTAARKAIGMVVVSRILIATPVMVIPPLVMNQLDKKALMKRAPWLNAPIQVMLVGFILAFATPLCCALFPQKSSMDVSSLEAEVRKKLEALPNPPKTVYFNKGL</sequence>
<evidence type="ECO:0000256" key="3">
    <source>
        <dbReference type="ARBA" id="ARBA00022448"/>
    </source>
</evidence>
<evidence type="ECO:0000256" key="7">
    <source>
        <dbReference type="ARBA" id="ARBA00023128"/>
    </source>
</evidence>
<feature type="transmembrane region" description="Helical" evidence="9">
    <location>
        <begin position="145"/>
        <end position="167"/>
    </location>
</feature>
<keyword evidence="7 9" id="KW-0496">Mitochondrion</keyword>
<evidence type="ECO:0000256" key="5">
    <source>
        <dbReference type="ARBA" id="ARBA00022970"/>
    </source>
</evidence>
<keyword evidence="6 9" id="KW-1133">Transmembrane helix</keyword>
<evidence type="ECO:0000256" key="8">
    <source>
        <dbReference type="ARBA" id="ARBA00023136"/>
    </source>
</evidence>
<dbReference type="Proteomes" id="UP000242188">
    <property type="component" value="Unassembled WGS sequence"/>
</dbReference>
<dbReference type="InterPro" id="IPR004686">
    <property type="entry name" value="Mtc"/>
</dbReference>
<comment type="subcellular location">
    <subcellularLocation>
        <location evidence="1 9">Mitochondrion membrane</location>
        <topology evidence="1 9">Multi-pass membrane protein</topology>
    </subcellularLocation>
</comment>
<dbReference type="GO" id="GO:0140300">
    <property type="term" value="P:serine import into mitochondrion"/>
    <property type="evidence" value="ECO:0007669"/>
    <property type="project" value="TreeGrafter"/>
</dbReference>
<protein>
    <recommendedName>
        <fullName evidence="9">Sidoreflexin</fullName>
    </recommendedName>
</protein>
<evidence type="ECO:0000256" key="1">
    <source>
        <dbReference type="ARBA" id="ARBA00004225"/>
    </source>
</evidence>
<evidence type="ECO:0000256" key="9">
    <source>
        <dbReference type="RuleBase" id="RU362000"/>
    </source>
</evidence>
<feature type="transmembrane region" description="Helical" evidence="9">
    <location>
        <begin position="266"/>
        <end position="286"/>
    </location>
</feature>
<dbReference type="AlphaFoldDB" id="A0A210R275"/>
<dbReference type="OrthoDB" id="6608471at2759"/>
<reference evidence="10 11" key="1">
    <citation type="journal article" date="2017" name="Nat. Ecol. Evol.">
        <title>Scallop genome provides insights into evolution of bilaterian karyotype and development.</title>
        <authorList>
            <person name="Wang S."/>
            <person name="Zhang J."/>
            <person name="Jiao W."/>
            <person name="Li J."/>
            <person name="Xun X."/>
            <person name="Sun Y."/>
            <person name="Guo X."/>
            <person name="Huan P."/>
            <person name="Dong B."/>
            <person name="Zhang L."/>
            <person name="Hu X."/>
            <person name="Sun X."/>
            <person name="Wang J."/>
            <person name="Zhao C."/>
            <person name="Wang Y."/>
            <person name="Wang D."/>
            <person name="Huang X."/>
            <person name="Wang R."/>
            <person name="Lv J."/>
            <person name="Li Y."/>
            <person name="Zhang Z."/>
            <person name="Liu B."/>
            <person name="Lu W."/>
            <person name="Hui Y."/>
            <person name="Liang J."/>
            <person name="Zhou Z."/>
            <person name="Hou R."/>
            <person name="Li X."/>
            <person name="Liu Y."/>
            <person name="Li H."/>
            <person name="Ning X."/>
            <person name="Lin Y."/>
            <person name="Zhao L."/>
            <person name="Xing Q."/>
            <person name="Dou J."/>
            <person name="Li Y."/>
            <person name="Mao J."/>
            <person name="Guo H."/>
            <person name="Dou H."/>
            <person name="Li T."/>
            <person name="Mu C."/>
            <person name="Jiang W."/>
            <person name="Fu Q."/>
            <person name="Fu X."/>
            <person name="Miao Y."/>
            <person name="Liu J."/>
            <person name="Yu Q."/>
            <person name="Li R."/>
            <person name="Liao H."/>
            <person name="Li X."/>
            <person name="Kong Y."/>
            <person name="Jiang Z."/>
            <person name="Chourrout D."/>
            <person name="Li R."/>
            <person name="Bao Z."/>
        </authorList>
    </citation>
    <scope>NUCLEOTIDE SEQUENCE [LARGE SCALE GENOMIC DNA]</scope>
    <source>
        <strain evidence="10 11">PY_sf001</strain>
    </source>
</reference>
<dbReference type="GO" id="GO:0015075">
    <property type="term" value="F:monoatomic ion transmembrane transporter activity"/>
    <property type="evidence" value="ECO:0007669"/>
    <property type="project" value="InterPro"/>
</dbReference>
<gene>
    <name evidence="10" type="ORF">KP79_PYT17026</name>
</gene>
<evidence type="ECO:0000313" key="11">
    <source>
        <dbReference type="Proteomes" id="UP000242188"/>
    </source>
</evidence>